<reference evidence="4 5" key="1">
    <citation type="submission" date="2023-06" db="EMBL/GenBank/DDBJ databases">
        <title>Thiopseudomonas sp. CY1220 draft genome sequence.</title>
        <authorList>
            <person name="Zhao G."/>
            <person name="An M."/>
        </authorList>
    </citation>
    <scope>NUCLEOTIDE SEQUENCE [LARGE SCALE GENOMIC DNA]</scope>
    <source>
        <strain evidence="4 5">CY1220</strain>
    </source>
</reference>
<feature type="transmembrane region" description="Helical" evidence="3">
    <location>
        <begin position="175"/>
        <end position="194"/>
    </location>
</feature>
<feature type="transmembrane region" description="Helical" evidence="3">
    <location>
        <begin position="124"/>
        <end position="146"/>
    </location>
</feature>
<accession>A0ABT7SRJ9</accession>
<proteinExistence type="predicted"/>
<evidence type="ECO:0000313" key="5">
    <source>
        <dbReference type="Proteomes" id="UP001241056"/>
    </source>
</evidence>
<keyword evidence="3" id="KW-1133">Transmembrane helix</keyword>
<feature type="transmembrane region" description="Helical" evidence="3">
    <location>
        <begin position="229"/>
        <end position="247"/>
    </location>
</feature>
<dbReference type="EMBL" id="JAUCDY010000017">
    <property type="protein sequence ID" value="MDM7858823.1"/>
    <property type="molecule type" value="Genomic_DNA"/>
</dbReference>
<keyword evidence="5" id="KW-1185">Reference proteome</keyword>
<evidence type="ECO:0000313" key="4">
    <source>
        <dbReference type="EMBL" id="MDM7858823.1"/>
    </source>
</evidence>
<dbReference type="PANTHER" id="PTHR44227:SF3">
    <property type="entry name" value="PROTEIN O-MANNOSYL-TRANSFERASE TMTC4"/>
    <property type="match status" value="1"/>
</dbReference>
<dbReference type="PANTHER" id="PTHR44227">
    <property type="match status" value="1"/>
</dbReference>
<feature type="transmembrane region" description="Helical" evidence="3">
    <location>
        <begin position="311"/>
        <end position="333"/>
    </location>
</feature>
<feature type="transmembrane region" description="Helical" evidence="3">
    <location>
        <begin position="152"/>
        <end position="168"/>
    </location>
</feature>
<feature type="transmembrane region" description="Helical" evidence="3">
    <location>
        <begin position="367"/>
        <end position="384"/>
    </location>
</feature>
<evidence type="ECO:0000256" key="3">
    <source>
        <dbReference type="SAM" id="Phobius"/>
    </source>
</evidence>
<protein>
    <submittedName>
        <fullName evidence="4">Uncharacterized protein</fullName>
    </submittedName>
</protein>
<evidence type="ECO:0000256" key="1">
    <source>
        <dbReference type="ARBA" id="ARBA00022737"/>
    </source>
</evidence>
<feature type="transmembrane region" description="Helical" evidence="3">
    <location>
        <begin position="86"/>
        <end position="112"/>
    </location>
</feature>
<gene>
    <name evidence="4" type="ORF">QEZ41_11160</name>
</gene>
<evidence type="ECO:0000256" key="2">
    <source>
        <dbReference type="ARBA" id="ARBA00022803"/>
    </source>
</evidence>
<sequence length="642" mass="72104">MKLWVHQPKVLLFIVCIMVVTCYWAGTSGGFVLDDMASLPQLGYHNTIDSLEKLKAFVFGGITGPGGRPVALLTFAANAQTWPAHAYYFIVTNIAIHVVNTILLFWFLNILFAKALPQLRHKKVIIITACALWALHPFHISTVLYIVQRMTLLAATFSLLTFIAYLYARRDLLAGRYVAGMIMLGGAALSAALGFFSKEIVILLPLQLLLIEFLCRVNNSAKRNRALTWLFWGSLVPAAIIVVGYPVKMIVANTWHLITTGSELDSTRSFTMFERLLTEQRVVGDYIADLLVPKMQSSGVFYDGYSISTNLLTPFSTLVWMLLHVTLLLGSFFFRKKIPILFFCVWWFYVGHLIESTAPMLEIKFDHRNYLPSIGLLLLMAYAISSLKKDILKKSISIGLVLVYAALLFMGASLWGKPLTAAMVWIEKNPNSPRALEHAASLYLNHHGASKEAEALLMRSIKIAPKVDAELKFMGVFCKTYNSEPLNWAELATRVQKSSRDWSLYPTLELIIDNYINNKCPDLDLMGYLSVLQAYQNNPAYSKTTSYYLMDDLAIKASLAFDNPKLAKEYVNKANANFVPLAFQMNRALFFANKGDVVFAADLLKRAITIAEQLKNESDFTITNAKEILQLMQADLNEAQSE</sequence>
<keyword evidence="1" id="KW-0677">Repeat</keyword>
<feature type="transmembrane region" description="Helical" evidence="3">
    <location>
        <begin position="396"/>
        <end position="416"/>
    </location>
</feature>
<keyword evidence="2" id="KW-0802">TPR repeat</keyword>
<dbReference type="RefSeq" id="WP_289411673.1">
    <property type="nucleotide sequence ID" value="NZ_JAUCDY010000017.1"/>
</dbReference>
<name>A0ABT7SRJ9_9GAMM</name>
<feature type="transmembrane region" description="Helical" evidence="3">
    <location>
        <begin position="340"/>
        <end position="361"/>
    </location>
</feature>
<comment type="caution">
    <text evidence="4">The sequence shown here is derived from an EMBL/GenBank/DDBJ whole genome shotgun (WGS) entry which is preliminary data.</text>
</comment>
<feature type="transmembrane region" description="Helical" evidence="3">
    <location>
        <begin position="200"/>
        <end position="217"/>
    </location>
</feature>
<organism evidence="4 5">
    <name type="scientific">Thiopseudomonas acetoxidans</name>
    <dbReference type="NCBI Taxonomy" id="3041622"/>
    <lineage>
        <taxon>Bacteria</taxon>
        <taxon>Pseudomonadati</taxon>
        <taxon>Pseudomonadota</taxon>
        <taxon>Gammaproteobacteria</taxon>
        <taxon>Pseudomonadales</taxon>
        <taxon>Pseudomonadaceae</taxon>
        <taxon>Thiopseudomonas</taxon>
    </lineage>
</organism>
<keyword evidence="3" id="KW-0812">Transmembrane</keyword>
<keyword evidence="3" id="KW-0472">Membrane</keyword>
<dbReference type="Proteomes" id="UP001241056">
    <property type="component" value="Unassembled WGS sequence"/>
</dbReference>
<dbReference type="InterPro" id="IPR052346">
    <property type="entry name" value="O-mannosyl-transferase_TMTC"/>
</dbReference>
<feature type="transmembrane region" description="Helical" evidence="3">
    <location>
        <begin position="12"/>
        <end position="33"/>
    </location>
</feature>